<reference evidence="2 3" key="1">
    <citation type="submission" date="2019-01" db="EMBL/GenBank/DDBJ databases">
        <title>Nuclear Genome Assembly of the Microalgal Biofuel strain Nannochloropsis salina CCMP1776.</title>
        <authorList>
            <person name="Hovde B."/>
        </authorList>
    </citation>
    <scope>NUCLEOTIDE SEQUENCE [LARGE SCALE GENOMIC DNA]</scope>
    <source>
        <strain evidence="2 3">CCMP1776</strain>
    </source>
</reference>
<dbReference type="AlphaFoldDB" id="A0A4D9CVM9"/>
<organism evidence="2 3">
    <name type="scientific">Nannochloropsis salina CCMP1776</name>
    <dbReference type="NCBI Taxonomy" id="1027361"/>
    <lineage>
        <taxon>Eukaryota</taxon>
        <taxon>Sar</taxon>
        <taxon>Stramenopiles</taxon>
        <taxon>Ochrophyta</taxon>
        <taxon>Eustigmatophyceae</taxon>
        <taxon>Eustigmatales</taxon>
        <taxon>Monodopsidaceae</taxon>
        <taxon>Microchloropsis</taxon>
        <taxon>Microchloropsis salina</taxon>
    </lineage>
</organism>
<protein>
    <submittedName>
        <fullName evidence="2">Uncharacterized protein</fullName>
    </submittedName>
</protein>
<accession>A0A4D9CVM9</accession>
<proteinExistence type="predicted"/>
<sequence>MQSSHEYRQSEDQGHDELEHDRLRQQTDKTFSGNVAGHPEGGTYGEAEISALREHGTKDEAKKRQEIPTEARTPKERLASAIEQYSDDTPAQGPHGIHRTH</sequence>
<feature type="compositionally biased region" description="Basic and acidic residues" evidence="1">
    <location>
        <begin position="51"/>
        <end position="78"/>
    </location>
</feature>
<evidence type="ECO:0000313" key="2">
    <source>
        <dbReference type="EMBL" id="TFJ80688.1"/>
    </source>
</evidence>
<keyword evidence="3" id="KW-1185">Reference proteome</keyword>
<dbReference type="Proteomes" id="UP000355283">
    <property type="component" value="Unassembled WGS sequence"/>
</dbReference>
<name>A0A4D9CVM9_9STRA</name>
<feature type="compositionally biased region" description="Basic and acidic residues" evidence="1">
    <location>
        <begin position="1"/>
        <end position="27"/>
    </location>
</feature>
<gene>
    <name evidence="2" type="ORF">NSK_007865</name>
</gene>
<evidence type="ECO:0000313" key="3">
    <source>
        <dbReference type="Proteomes" id="UP000355283"/>
    </source>
</evidence>
<evidence type="ECO:0000256" key="1">
    <source>
        <dbReference type="SAM" id="MobiDB-lite"/>
    </source>
</evidence>
<feature type="region of interest" description="Disordered" evidence="1">
    <location>
        <begin position="1"/>
        <end position="101"/>
    </location>
</feature>
<dbReference type="EMBL" id="SDOX01000158">
    <property type="protein sequence ID" value="TFJ80688.1"/>
    <property type="molecule type" value="Genomic_DNA"/>
</dbReference>
<comment type="caution">
    <text evidence="2">The sequence shown here is derived from an EMBL/GenBank/DDBJ whole genome shotgun (WGS) entry which is preliminary data.</text>
</comment>